<dbReference type="EMBL" id="JAPVER010000018">
    <property type="protein sequence ID" value="MCZ3364348.1"/>
    <property type="molecule type" value="Genomic_DNA"/>
</dbReference>
<evidence type="ECO:0000313" key="1">
    <source>
        <dbReference type="EMBL" id="MCZ3364348.1"/>
    </source>
</evidence>
<name>A0A9E5DIN4_9EURY</name>
<protein>
    <submittedName>
        <fullName evidence="1">Uncharacterized protein</fullName>
    </submittedName>
</protein>
<dbReference type="Proteomes" id="UP001074446">
    <property type="component" value="Unassembled WGS sequence"/>
</dbReference>
<dbReference type="AlphaFoldDB" id="A0A9E5DIN4"/>
<sequence>MPGINLFPFIDMATDINSKIPKLLNLNWVNGNENEIINIIKLEKIPLTPPIII</sequence>
<proteinExistence type="predicted"/>
<accession>A0A9E5DIN4</accession>
<dbReference type="EMBL" id="JAPVES010000030">
    <property type="protein sequence ID" value="MCZ3372098.1"/>
    <property type="molecule type" value="Genomic_DNA"/>
</dbReference>
<comment type="caution">
    <text evidence="1">The sequence shown here is derived from an EMBL/GenBank/DDBJ whole genome shotgun (WGS) entry which is preliminary data.</text>
</comment>
<organism evidence="1 3">
    <name type="scientific">Methanobacterium veterum</name>
    <dbReference type="NCBI Taxonomy" id="408577"/>
    <lineage>
        <taxon>Archaea</taxon>
        <taxon>Methanobacteriati</taxon>
        <taxon>Methanobacteriota</taxon>
        <taxon>Methanomada group</taxon>
        <taxon>Methanobacteria</taxon>
        <taxon>Methanobacteriales</taxon>
        <taxon>Methanobacteriaceae</taxon>
        <taxon>Methanobacterium</taxon>
    </lineage>
</organism>
<evidence type="ECO:0000313" key="3">
    <source>
        <dbReference type="Proteomes" id="UP001068021"/>
    </source>
</evidence>
<dbReference type="RefSeq" id="WP_157203585.1">
    <property type="nucleotide sequence ID" value="NZ_JAPVER010000018.1"/>
</dbReference>
<gene>
    <name evidence="2" type="ORF">O3H35_05590</name>
    <name evidence="1" type="ORF">O3H54_00495</name>
</gene>
<dbReference type="Proteomes" id="UP001068021">
    <property type="component" value="Unassembled WGS sequence"/>
</dbReference>
<reference evidence="1" key="1">
    <citation type="submission" date="2022-12" db="EMBL/GenBank/DDBJ databases">
        <title>Reclassification of two methanogenic archaea species isolated from the Kolyma lowland permafrost.</title>
        <authorList>
            <person name="Trubitsyn V.E."/>
            <person name="Rivkina E.M."/>
            <person name="Shcherbakova V.A."/>
        </authorList>
    </citation>
    <scope>NUCLEOTIDE SEQUENCE</scope>
    <source>
        <strain evidence="1">M2</strain>
        <strain evidence="2">MK4</strain>
    </source>
</reference>
<evidence type="ECO:0000313" key="2">
    <source>
        <dbReference type="EMBL" id="MCZ3372098.1"/>
    </source>
</evidence>
<keyword evidence="3" id="KW-1185">Reference proteome</keyword>